<dbReference type="Proteomes" id="UP000324288">
    <property type="component" value="Chromosome"/>
</dbReference>
<evidence type="ECO:0000256" key="4">
    <source>
        <dbReference type="ARBA" id="ARBA00022960"/>
    </source>
</evidence>
<feature type="transmembrane region" description="Helical" evidence="10">
    <location>
        <begin position="309"/>
        <end position="328"/>
    </location>
</feature>
<keyword evidence="3 10" id="KW-0812">Transmembrane</keyword>
<dbReference type="GO" id="GO:0008360">
    <property type="term" value="P:regulation of cell shape"/>
    <property type="evidence" value="ECO:0007669"/>
    <property type="project" value="UniProtKB-KW"/>
</dbReference>
<gene>
    <name evidence="11" type="primary">rodA</name>
    <name evidence="11" type="ORF">LC603019_00940</name>
</gene>
<dbReference type="GO" id="GO:0051301">
    <property type="term" value="P:cell division"/>
    <property type="evidence" value="ECO:0007669"/>
    <property type="project" value="InterPro"/>
</dbReference>
<keyword evidence="4" id="KW-0133">Cell shape</keyword>
<dbReference type="PANTHER" id="PTHR30474:SF3">
    <property type="entry name" value="PEPTIDOGLYCAN GLYCOSYLTRANSFERASE RODA"/>
    <property type="match status" value="1"/>
</dbReference>
<dbReference type="GO" id="GO:0009252">
    <property type="term" value="P:peptidoglycan biosynthetic process"/>
    <property type="evidence" value="ECO:0007669"/>
    <property type="project" value="UniProtKB-UniPathway"/>
</dbReference>
<evidence type="ECO:0000313" key="11">
    <source>
        <dbReference type="EMBL" id="VHO00688.1"/>
    </source>
</evidence>
<dbReference type="PANTHER" id="PTHR30474">
    <property type="entry name" value="CELL CYCLE PROTEIN"/>
    <property type="match status" value="1"/>
</dbReference>
<dbReference type="InterPro" id="IPR001182">
    <property type="entry name" value="FtsW/RodA"/>
</dbReference>
<feature type="transmembrane region" description="Helical" evidence="10">
    <location>
        <begin position="63"/>
        <end position="82"/>
    </location>
</feature>
<dbReference type="RefSeq" id="WP_148417670.1">
    <property type="nucleotide sequence ID" value="NZ_JBEDYR010000019.1"/>
</dbReference>
<evidence type="ECO:0000256" key="3">
    <source>
        <dbReference type="ARBA" id="ARBA00022692"/>
    </source>
</evidence>
<evidence type="ECO:0000256" key="5">
    <source>
        <dbReference type="ARBA" id="ARBA00022989"/>
    </source>
</evidence>
<feature type="region of interest" description="Disordered" evidence="9">
    <location>
        <begin position="543"/>
        <end position="588"/>
    </location>
</feature>
<evidence type="ECO:0000313" key="12">
    <source>
        <dbReference type="Proteomes" id="UP000324288"/>
    </source>
</evidence>
<evidence type="ECO:0000256" key="10">
    <source>
        <dbReference type="SAM" id="Phobius"/>
    </source>
</evidence>
<dbReference type="UniPathway" id="UPA00219"/>
<evidence type="ECO:0000256" key="7">
    <source>
        <dbReference type="ARBA" id="ARBA00044770"/>
    </source>
</evidence>
<comment type="pathway">
    <text evidence="2">Cell wall biogenesis; peptidoglycan biosynthesis.</text>
</comment>
<feature type="transmembrane region" description="Helical" evidence="10">
    <location>
        <begin position="263"/>
        <end position="282"/>
    </location>
</feature>
<protein>
    <recommendedName>
        <fullName evidence="7">peptidoglycan glycosyltransferase</fullName>
        <ecNumber evidence="7">2.4.99.28</ecNumber>
    </recommendedName>
</protein>
<keyword evidence="5 10" id="KW-1133">Transmembrane helix</keyword>
<evidence type="ECO:0000256" key="2">
    <source>
        <dbReference type="ARBA" id="ARBA00004752"/>
    </source>
</evidence>
<comment type="subcellular location">
    <subcellularLocation>
        <location evidence="1">Membrane</location>
        <topology evidence="1">Multi-pass membrane protein</topology>
    </subcellularLocation>
</comment>
<feature type="transmembrane region" description="Helical" evidence="10">
    <location>
        <begin position="88"/>
        <end position="108"/>
    </location>
</feature>
<keyword evidence="6 10" id="KW-0472">Membrane</keyword>
<feature type="compositionally biased region" description="Low complexity" evidence="9">
    <location>
        <begin position="550"/>
        <end position="563"/>
    </location>
</feature>
<dbReference type="PROSITE" id="PS00428">
    <property type="entry name" value="FTSW_RODA_SPOVE"/>
    <property type="match status" value="1"/>
</dbReference>
<dbReference type="EC" id="2.4.99.28" evidence="7"/>
<dbReference type="EMBL" id="LR584267">
    <property type="protein sequence ID" value="VHO00688.1"/>
    <property type="molecule type" value="Genomic_DNA"/>
</dbReference>
<dbReference type="GO" id="GO:0015648">
    <property type="term" value="F:lipid-linked peptidoglycan transporter activity"/>
    <property type="evidence" value="ECO:0007669"/>
    <property type="project" value="TreeGrafter"/>
</dbReference>
<feature type="transmembrane region" description="Helical" evidence="10">
    <location>
        <begin position="184"/>
        <end position="202"/>
    </location>
</feature>
<feature type="transmembrane region" description="Helical" evidence="10">
    <location>
        <begin position="393"/>
        <end position="413"/>
    </location>
</feature>
<keyword evidence="12" id="KW-1185">Reference proteome</keyword>
<dbReference type="GO" id="GO:0032153">
    <property type="term" value="C:cell division site"/>
    <property type="evidence" value="ECO:0007669"/>
    <property type="project" value="TreeGrafter"/>
</dbReference>
<organism evidence="11 12">
    <name type="scientific">Lawsonella clevelandensis</name>
    <dbReference type="NCBI Taxonomy" id="1528099"/>
    <lineage>
        <taxon>Bacteria</taxon>
        <taxon>Bacillati</taxon>
        <taxon>Actinomycetota</taxon>
        <taxon>Actinomycetes</taxon>
        <taxon>Mycobacteriales</taxon>
        <taxon>Lawsonellaceae</taxon>
        <taxon>Lawsonella</taxon>
    </lineage>
</organism>
<reference evidence="11 12" key="1">
    <citation type="submission" date="2019-04" db="EMBL/GenBank/DDBJ databases">
        <authorList>
            <person name="Seth-Smith MB H."/>
            <person name="Seth-Smith H."/>
        </authorList>
    </citation>
    <scope>NUCLEOTIDE SEQUENCE [LARGE SCALE GENOMIC DNA]</scope>
    <source>
        <strain evidence="11">USB-603019</strain>
    </source>
</reference>
<feature type="transmembrane region" description="Helical" evidence="10">
    <location>
        <begin position="120"/>
        <end position="137"/>
    </location>
</feature>
<feature type="transmembrane region" description="Helical" evidence="10">
    <location>
        <begin position="157"/>
        <end position="175"/>
    </location>
</feature>
<dbReference type="AlphaFoldDB" id="A0A5E3ZXF2"/>
<evidence type="ECO:0000256" key="1">
    <source>
        <dbReference type="ARBA" id="ARBA00004141"/>
    </source>
</evidence>
<feature type="compositionally biased region" description="Basic and acidic residues" evidence="9">
    <location>
        <begin position="564"/>
        <end position="588"/>
    </location>
</feature>
<evidence type="ECO:0000256" key="6">
    <source>
        <dbReference type="ARBA" id="ARBA00023136"/>
    </source>
</evidence>
<dbReference type="Pfam" id="PF01098">
    <property type="entry name" value="FTSW_RODA_SPOVE"/>
    <property type="match status" value="1"/>
</dbReference>
<comment type="catalytic activity">
    <reaction evidence="8">
        <text>[GlcNAc-(1-&gt;4)-Mur2Ac(oyl-L-Ala-gamma-D-Glu-L-Lys-D-Ala-D-Ala)](n)-di-trans,octa-cis-undecaprenyl diphosphate + beta-D-GlcNAc-(1-&gt;4)-Mur2Ac(oyl-L-Ala-gamma-D-Glu-L-Lys-D-Ala-D-Ala)-di-trans,octa-cis-undecaprenyl diphosphate = [GlcNAc-(1-&gt;4)-Mur2Ac(oyl-L-Ala-gamma-D-Glu-L-Lys-D-Ala-D-Ala)](n+1)-di-trans,octa-cis-undecaprenyl diphosphate + di-trans,octa-cis-undecaprenyl diphosphate + H(+)</text>
        <dbReference type="Rhea" id="RHEA:23708"/>
        <dbReference type="Rhea" id="RHEA-COMP:9602"/>
        <dbReference type="Rhea" id="RHEA-COMP:9603"/>
        <dbReference type="ChEBI" id="CHEBI:15378"/>
        <dbReference type="ChEBI" id="CHEBI:58405"/>
        <dbReference type="ChEBI" id="CHEBI:60033"/>
        <dbReference type="ChEBI" id="CHEBI:78435"/>
        <dbReference type="EC" id="2.4.99.28"/>
    </reaction>
</comment>
<feature type="transmembrane region" description="Helical" evidence="10">
    <location>
        <begin position="425"/>
        <end position="447"/>
    </location>
</feature>
<proteinExistence type="predicted"/>
<feature type="transmembrane region" description="Helical" evidence="10">
    <location>
        <begin position="222"/>
        <end position="242"/>
    </location>
</feature>
<accession>A0A5E3ZXF2</accession>
<dbReference type="GO" id="GO:0005886">
    <property type="term" value="C:plasma membrane"/>
    <property type="evidence" value="ECO:0007669"/>
    <property type="project" value="TreeGrafter"/>
</dbReference>
<dbReference type="GO" id="GO:0008955">
    <property type="term" value="F:peptidoglycan glycosyltransferase activity"/>
    <property type="evidence" value="ECO:0007669"/>
    <property type="project" value="UniProtKB-EC"/>
</dbReference>
<name>A0A5E3ZXF2_9ACTN</name>
<dbReference type="InterPro" id="IPR018365">
    <property type="entry name" value="Cell_cycle_FtsW-rel_CS"/>
</dbReference>
<feature type="transmembrane region" description="Helical" evidence="10">
    <location>
        <begin position="459"/>
        <end position="478"/>
    </location>
</feature>
<evidence type="ECO:0000256" key="8">
    <source>
        <dbReference type="ARBA" id="ARBA00049902"/>
    </source>
</evidence>
<sequence>MALLSKSSKANRRKLRGASASVTADSPAVVNAPGSGVQDSAVTAEEAVAILEKTARKRRRMELVLMLLSATLVIVAMGIIQYTVRGHLSWDIFISGLSFIAICIILNIAMRLLAPQADPFLLPLVTMLNGIGLILINRLDLTDSGSTTAGMTEGTRQIIWTFIAVVLFVLALWVVRDHRVLSRYSYTLGLVGLILLAIPAILPASMSEVNGSKIWIRTPFLSIQPGEFSKIVLIISIAAILVSKRELFATTGRQVFGIELPRARDLAPILVVWVVAVLILVLEKDLGTSLLIFATVLTMIYIATNRVSWLVIGVVSFATAALIAYFAFSHVQVRFATWWDPIKYFDTNGYQLSQALFGLATGGVAGSGLGHGRPDLVPYASTDFIISTVGEELGFIGLAAVLVCYAIIVQRCFRTSLLVRDSFGKLMVSGLAFTIAFQVFVVAGGVTRVIPLTGLTTPFLSYGGSSLLANYLLVALVLRVSDAAARPLSLPAGTKLPPAGSKVLTRANRVKLSKQEKADVSTPTAQEPPAVFNVVEELPVYQPAKDADSPATEVATTTEPTAEPIKEPIKEPTKESTAESTKEEGNNE</sequence>
<evidence type="ECO:0000256" key="9">
    <source>
        <dbReference type="SAM" id="MobiDB-lite"/>
    </source>
</evidence>